<dbReference type="InterPro" id="IPR009721">
    <property type="entry name" value="O-acyltransferase_WSD1_C"/>
</dbReference>
<feature type="domain" description="O-acyltransferase WSD1 C-terminal" evidence="12">
    <location>
        <begin position="314"/>
        <end position="459"/>
    </location>
</feature>
<evidence type="ECO:0000256" key="1">
    <source>
        <dbReference type="ARBA" id="ARBA00004162"/>
    </source>
</evidence>
<dbReference type="GO" id="GO:0005886">
    <property type="term" value="C:plasma membrane"/>
    <property type="evidence" value="ECO:0007669"/>
    <property type="project" value="UniProtKB-SubCell"/>
</dbReference>
<evidence type="ECO:0000256" key="2">
    <source>
        <dbReference type="ARBA" id="ARBA00004586"/>
    </source>
</evidence>
<evidence type="ECO:0000256" key="8">
    <source>
        <dbReference type="ARBA" id="ARBA00024360"/>
    </source>
</evidence>
<dbReference type="RefSeq" id="XP_004489154.1">
    <property type="nucleotide sequence ID" value="XM_004489097.3"/>
</dbReference>
<dbReference type="PANTHER" id="PTHR31650:SF29">
    <property type="entry name" value="O-ACYLTRANSFERASE WSD1-LIKE PROTEIN"/>
    <property type="match status" value="1"/>
</dbReference>
<dbReference type="InterPro" id="IPR004255">
    <property type="entry name" value="O-acyltransferase_WSD1_N"/>
</dbReference>
<dbReference type="GO" id="GO:0019432">
    <property type="term" value="P:triglyceride biosynthetic process"/>
    <property type="evidence" value="ECO:0007669"/>
    <property type="project" value="UniProtKB-UniPathway"/>
</dbReference>
<dbReference type="GO" id="GO:0005789">
    <property type="term" value="C:endoplasmic reticulum membrane"/>
    <property type="evidence" value="ECO:0007669"/>
    <property type="project" value="UniProtKB-SubCell"/>
</dbReference>
<reference evidence="13" key="1">
    <citation type="journal article" date="2013" name="Nat. Biotechnol.">
        <title>Draft genome sequence of chickpea (Cicer arietinum) provides a resource for trait improvement.</title>
        <authorList>
            <person name="Varshney R.K."/>
            <person name="Song C."/>
            <person name="Saxena R.K."/>
            <person name="Azam S."/>
            <person name="Yu S."/>
            <person name="Sharpe A.G."/>
            <person name="Cannon S."/>
            <person name="Baek J."/>
            <person name="Rosen B.D."/>
            <person name="Tar'an B."/>
            <person name="Millan T."/>
            <person name="Zhang X."/>
            <person name="Ramsay L.D."/>
            <person name="Iwata A."/>
            <person name="Wang Y."/>
            <person name="Nelson W."/>
            <person name="Farmer A.D."/>
            <person name="Gaur P.M."/>
            <person name="Soderlund C."/>
            <person name="Penmetsa R.V."/>
            <person name="Xu C."/>
            <person name="Bharti A.K."/>
            <person name="He W."/>
            <person name="Winter P."/>
            <person name="Zhao S."/>
            <person name="Hane J.K."/>
            <person name="Carrasquilla-Garcia N."/>
            <person name="Condie J.A."/>
            <person name="Upadhyaya H.D."/>
            <person name="Luo M.C."/>
            <person name="Thudi M."/>
            <person name="Gowda C.L."/>
            <person name="Singh N.P."/>
            <person name="Lichtenzveig J."/>
            <person name="Gali K.K."/>
            <person name="Rubio J."/>
            <person name="Nadarajan N."/>
            <person name="Dolezel J."/>
            <person name="Bansal K.C."/>
            <person name="Xu X."/>
            <person name="Edwards D."/>
            <person name="Zhang G."/>
            <person name="Kahl G."/>
            <person name="Gil J."/>
            <person name="Singh K.B."/>
            <person name="Datta S.K."/>
            <person name="Jackson S.A."/>
            <person name="Wang J."/>
            <person name="Cook D.R."/>
        </authorList>
    </citation>
    <scope>NUCLEOTIDE SEQUENCE [LARGE SCALE GENOMIC DNA]</scope>
    <source>
        <strain evidence="13">cv. CDC Frontier</strain>
    </source>
</reference>
<sequence length="471" mass="53306">MEPEKEEQLEEPVSPIGQYFNSSVICLHIIGVLEFEVPIDDLQAFALFKDVFLPISPRFSSIMVLDKNEKKIWKQVEVDLKDHVKIPTFSEGKTIEYYDKCFHNYLSTIAMEKLPQEKPLWEIHIVNYPTSDSLGTIIFKLHHALGDGYSLMGALLSCLQRADDSSLPLSFPSLRPSKSESSSKSIWIRFSRTMSSVFNTASDFGWSVLKSRIIDDDKTPIRFGDKGADFQPISISTMEFSIDHIKDIKSRLGVTVNDVVTGIVFYGTRLYMKDKDSKSKTANSTALVLLNTRNIEGYQSIDDMLNKKKTNCRWGNKISFLHVPIPKLNESIISNPLDFILHTHKIIKRKKQSLGVALTGTLLEIEGKLRGQEIIAKHIRRTITKSSTVLTNLVGPVEKMSLSNHPVKGLYFTLAGGAESLTISIMSYMGVLRVTLKTEKDFIEEERLKSFIQSAFEIIFKEAMKVPRQTN</sequence>
<organism evidence="13 14">
    <name type="scientific">Cicer arietinum</name>
    <name type="common">Chickpea</name>
    <name type="synonym">Garbanzo</name>
    <dbReference type="NCBI Taxonomy" id="3827"/>
    <lineage>
        <taxon>Eukaryota</taxon>
        <taxon>Viridiplantae</taxon>
        <taxon>Streptophyta</taxon>
        <taxon>Embryophyta</taxon>
        <taxon>Tracheophyta</taxon>
        <taxon>Spermatophyta</taxon>
        <taxon>Magnoliopsida</taxon>
        <taxon>eudicotyledons</taxon>
        <taxon>Gunneridae</taxon>
        <taxon>Pentapetalae</taxon>
        <taxon>rosids</taxon>
        <taxon>fabids</taxon>
        <taxon>Fabales</taxon>
        <taxon>Fabaceae</taxon>
        <taxon>Papilionoideae</taxon>
        <taxon>50 kb inversion clade</taxon>
        <taxon>NPAAA clade</taxon>
        <taxon>Hologalegina</taxon>
        <taxon>IRL clade</taxon>
        <taxon>Cicereae</taxon>
        <taxon>Cicer</taxon>
    </lineage>
</organism>
<keyword evidence="7" id="KW-0012">Acyltransferase</keyword>
<comment type="pathway">
    <text evidence="3">Glycerolipid metabolism; triacylglycerol biosynthesis.</text>
</comment>
<keyword evidence="13" id="KW-1185">Reference proteome</keyword>
<evidence type="ECO:0000256" key="3">
    <source>
        <dbReference type="ARBA" id="ARBA00004771"/>
    </source>
</evidence>
<comment type="pathway">
    <text evidence="4">Lipid metabolism.</text>
</comment>
<comment type="catalytic activity">
    <reaction evidence="9">
        <text>a long chain fatty alcohol + a fatty acyl-CoA = a long-chain alcohol wax ester + CoA</text>
        <dbReference type="Rhea" id="RHEA:38443"/>
        <dbReference type="ChEBI" id="CHEBI:17135"/>
        <dbReference type="ChEBI" id="CHEBI:57287"/>
        <dbReference type="ChEBI" id="CHEBI:77636"/>
        <dbReference type="ChEBI" id="CHEBI:235323"/>
        <dbReference type="EC" id="2.3.1.75"/>
    </reaction>
</comment>
<evidence type="ECO:0000256" key="4">
    <source>
        <dbReference type="ARBA" id="ARBA00005189"/>
    </source>
</evidence>
<dbReference type="GO" id="GO:0047196">
    <property type="term" value="F:long-chain-alcohol O-fatty-acyltransferase activity"/>
    <property type="evidence" value="ECO:0007669"/>
    <property type="project" value="UniProtKB-EC"/>
</dbReference>
<dbReference type="PANTHER" id="PTHR31650">
    <property type="entry name" value="O-ACYLTRANSFERASE (WSD1-LIKE) FAMILY PROTEIN"/>
    <property type="match status" value="1"/>
</dbReference>
<proteinExistence type="inferred from homology"/>
<dbReference type="GeneID" id="101488365"/>
<dbReference type="Pfam" id="PF03007">
    <property type="entry name" value="WS_DGAT_cat"/>
    <property type="match status" value="1"/>
</dbReference>
<evidence type="ECO:0000256" key="5">
    <source>
        <dbReference type="ARBA" id="ARBA00022679"/>
    </source>
</evidence>
<evidence type="ECO:0000256" key="9">
    <source>
        <dbReference type="ARBA" id="ARBA00047604"/>
    </source>
</evidence>
<dbReference type="PaxDb" id="3827-XP_004489154.1"/>
<keyword evidence="5" id="KW-0808">Transferase</keyword>
<gene>
    <name evidence="14" type="primary">LOC101488365</name>
</gene>
<reference evidence="14" key="2">
    <citation type="submission" date="2025-08" db="UniProtKB">
        <authorList>
            <consortium name="RefSeq"/>
        </authorList>
    </citation>
    <scope>IDENTIFICATION</scope>
    <source>
        <tissue evidence="14">Etiolated seedlings</tissue>
    </source>
</reference>
<evidence type="ECO:0000256" key="10">
    <source>
        <dbReference type="ARBA" id="ARBA00048109"/>
    </source>
</evidence>
<evidence type="ECO:0000313" key="13">
    <source>
        <dbReference type="Proteomes" id="UP000087171"/>
    </source>
</evidence>
<comment type="catalytic activity">
    <reaction evidence="10">
        <text>an acyl-CoA + a 1,2-diacyl-sn-glycerol = a triacyl-sn-glycerol + CoA</text>
        <dbReference type="Rhea" id="RHEA:10868"/>
        <dbReference type="ChEBI" id="CHEBI:17815"/>
        <dbReference type="ChEBI" id="CHEBI:57287"/>
        <dbReference type="ChEBI" id="CHEBI:58342"/>
        <dbReference type="ChEBI" id="CHEBI:64615"/>
        <dbReference type="EC" id="2.3.1.20"/>
    </reaction>
</comment>
<evidence type="ECO:0000259" key="12">
    <source>
        <dbReference type="Pfam" id="PF06974"/>
    </source>
</evidence>
<evidence type="ECO:0000256" key="6">
    <source>
        <dbReference type="ARBA" id="ARBA00022824"/>
    </source>
</evidence>
<dbReference type="AlphaFoldDB" id="A0A1S2XGS6"/>
<name>A0A1S2XGS6_CICAR</name>
<accession>A0A1S2XGS6</accession>
<dbReference type="UniPathway" id="UPA00282"/>
<comment type="subcellular location">
    <subcellularLocation>
        <location evidence="1">Cell membrane</location>
        <topology evidence="1">Single-pass membrane protein</topology>
    </subcellularLocation>
    <subcellularLocation>
        <location evidence="2">Endoplasmic reticulum membrane</location>
    </subcellularLocation>
</comment>
<dbReference type="InterPro" id="IPR045034">
    <property type="entry name" value="O-acyltransferase_WSD1-like"/>
</dbReference>
<dbReference type="eggNOG" id="ENOG502QSH5">
    <property type="taxonomic scope" value="Eukaryota"/>
</dbReference>
<evidence type="ECO:0000256" key="7">
    <source>
        <dbReference type="ARBA" id="ARBA00023315"/>
    </source>
</evidence>
<dbReference type="KEGG" id="cam:101488365"/>
<dbReference type="OrthoDB" id="619536at2759"/>
<feature type="domain" description="O-acyltransferase WSD1-like N-terminal" evidence="11">
    <location>
        <begin position="69"/>
        <end position="260"/>
    </location>
</feature>
<keyword evidence="6" id="KW-0256">Endoplasmic reticulum</keyword>
<comment type="similarity">
    <text evidence="8">In the N-terminal section; belongs to the long-chain O-acyltransferase family.</text>
</comment>
<dbReference type="GO" id="GO:0004144">
    <property type="term" value="F:diacylglycerol O-acyltransferase activity"/>
    <property type="evidence" value="ECO:0007669"/>
    <property type="project" value="UniProtKB-EC"/>
</dbReference>
<dbReference type="Proteomes" id="UP000087171">
    <property type="component" value="Chromosome Ca2"/>
</dbReference>
<dbReference type="Pfam" id="PF06974">
    <property type="entry name" value="WS_DGAT_C"/>
    <property type="match status" value="1"/>
</dbReference>
<evidence type="ECO:0000259" key="11">
    <source>
        <dbReference type="Pfam" id="PF03007"/>
    </source>
</evidence>
<protein>
    <submittedName>
        <fullName evidence="14">O-acyltransferase WSD1-like isoform X1</fullName>
    </submittedName>
</protein>
<evidence type="ECO:0000313" key="14">
    <source>
        <dbReference type="RefSeq" id="XP_004489154.1"/>
    </source>
</evidence>